<dbReference type="InterPro" id="IPR036895">
    <property type="entry name" value="Uracil-DNA_glycosylase-like_sf"/>
</dbReference>
<dbReference type="InterPro" id="IPR002043">
    <property type="entry name" value="UDG_fam1"/>
</dbReference>
<dbReference type="InterPro" id="IPR005122">
    <property type="entry name" value="Uracil-DNA_glycosylase-like"/>
</dbReference>
<feature type="region of interest" description="Disordered" evidence="8">
    <location>
        <begin position="22"/>
        <end position="41"/>
    </location>
</feature>
<organism evidence="10 11">
    <name type="scientific">Mycena chlorophos</name>
    <name type="common">Agaric fungus</name>
    <name type="synonym">Agaricus chlorophos</name>
    <dbReference type="NCBI Taxonomy" id="658473"/>
    <lineage>
        <taxon>Eukaryota</taxon>
        <taxon>Fungi</taxon>
        <taxon>Dikarya</taxon>
        <taxon>Basidiomycota</taxon>
        <taxon>Agaricomycotina</taxon>
        <taxon>Agaricomycetes</taxon>
        <taxon>Agaricomycetidae</taxon>
        <taxon>Agaricales</taxon>
        <taxon>Marasmiineae</taxon>
        <taxon>Mycenaceae</taxon>
        <taxon>Mycena</taxon>
    </lineage>
</organism>
<dbReference type="NCBIfam" id="TIGR00628">
    <property type="entry name" value="ung"/>
    <property type="match status" value="1"/>
</dbReference>
<dbReference type="AlphaFoldDB" id="A0A8H6WFR0"/>
<evidence type="ECO:0000256" key="3">
    <source>
        <dbReference type="ARBA" id="ARBA00022801"/>
    </source>
</evidence>
<evidence type="ECO:0000256" key="6">
    <source>
        <dbReference type="PROSITE-ProRule" id="PRU10072"/>
    </source>
</evidence>
<comment type="function">
    <text evidence="5 7">Excises uracil residues from the DNA which can arise as a result of misincorporation of dUMP residues by DNA polymerase or due to deamination of cytosine.</text>
</comment>
<dbReference type="CDD" id="cd10027">
    <property type="entry name" value="UDG-F1-like"/>
    <property type="match status" value="1"/>
</dbReference>
<evidence type="ECO:0000256" key="1">
    <source>
        <dbReference type="ARBA" id="ARBA00008184"/>
    </source>
</evidence>
<feature type="active site" description="Proton acceptor" evidence="5 6">
    <location>
        <position position="171"/>
    </location>
</feature>
<gene>
    <name evidence="5" type="primary">UNG1</name>
    <name evidence="10" type="ORF">HMN09_00438400</name>
</gene>
<dbReference type="NCBIfam" id="NF003589">
    <property type="entry name" value="PRK05254.1-2"/>
    <property type="match status" value="1"/>
</dbReference>
<comment type="subcellular location">
    <subcellularLocation>
        <location evidence="5">Mitochondrion</location>
    </subcellularLocation>
    <subcellularLocation>
        <location evidence="5">Nucleus</location>
    </subcellularLocation>
</comment>
<comment type="caution">
    <text evidence="10">The sequence shown here is derived from an EMBL/GenBank/DDBJ whole genome shotgun (WGS) entry which is preliminary data.</text>
</comment>
<keyword evidence="4 5" id="KW-0234">DNA repair</keyword>
<dbReference type="HAMAP" id="MF_00148">
    <property type="entry name" value="UDG"/>
    <property type="match status" value="1"/>
</dbReference>
<dbReference type="NCBIfam" id="NF003592">
    <property type="entry name" value="PRK05254.1-5"/>
    <property type="match status" value="1"/>
</dbReference>
<dbReference type="GO" id="GO:0097510">
    <property type="term" value="P:base-excision repair, AP site formation via deaminated base removal"/>
    <property type="evidence" value="ECO:0007669"/>
    <property type="project" value="TreeGrafter"/>
</dbReference>
<dbReference type="PANTHER" id="PTHR11264:SF0">
    <property type="entry name" value="URACIL-DNA GLYCOSYLASE"/>
    <property type="match status" value="1"/>
</dbReference>
<dbReference type="EMBL" id="JACAZE010000005">
    <property type="protein sequence ID" value="KAF7317039.1"/>
    <property type="molecule type" value="Genomic_DNA"/>
</dbReference>
<evidence type="ECO:0000256" key="8">
    <source>
        <dbReference type="SAM" id="MobiDB-lite"/>
    </source>
</evidence>
<dbReference type="OrthoDB" id="10031947at2759"/>
<dbReference type="GO" id="GO:0005634">
    <property type="term" value="C:nucleus"/>
    <property type="evidence" value="ECO:0007669"/>
    <property type="project" value="UniProtKB-SubCell"/>
</dbReference>
<dbReference type="PANTHER" id="PTHR11264">
    <property type="entry name" value="URACIL-DNA GLYCOSYLASE"/>
    <property type="match status" value="1"/>
</dbReference>
<dbReference type="Gene3D" id="3.40.470.10">
    <property type="entry name" value="Uracil-DNA glycosylase-like domain"/>
    <property type="match status" value="1"/>
</dbReference>
<sequence length="347" mass="38040">MATTAEPTVYLEDLATDYKRERAKRVDAESTESSKKRQRTLFESFAPEKRAKLSPPKASSSTSCILRPPARGQKLNSIPFSLAAFKEALPDDETRSLLALECDVLGKSWFKVMGDELAKPYFITLKRKLYNLGVAGSLDPAPANIFPPPKLIYSWSDTPLGRVKVVILGQDPYILRGQAEGLSFSVPEGIPIPPSLKNIYKELKNEYPEFTQPTHGNLAKWASQGVLLLNAVLTVEANKSDSHAGIGWERFTERVMDVVNAYGGANLARQGEPAPGVGRGVVVMAWGSKAQLRVKNLDTTKHLVLKSVHPSPRSADAGFFGNGHFSKANEWLETRYGPGAGIDWCSL</sequence>
<proteinExistence type="inferred from homology"/>
<evidence type="ECO:0000256" key="7">
    <source>
        <dbReference type="RuleBase" id="RU003780"/>
    </source>
</evidence>
<dbReference type="GO" id="GO:0005739">
    <property type="term" value="C:mitochondrion"/>
    <property type="evidence" value="ECO:0007669"/>
    <property type="project" value="UniProtKB-SubCell"/>
</dbReference>
<dbReference type="Proteomes" id="UP000613580">
    <property type="component" value="Unassembled WGS sequence"/>
</dbReference>
<dbReference type="SMART" id="SM00987">
    <property type="entry name" value="UreE_C"/>
    <property type="match status" value="1"/>
</dbReference>
<dbReference type="PROSITE" id="PS00130">
    <property type="entry name" value="U_DNA_GLYCOSYLASE"/>
    <property type="match status" value="1"/>
</dbReference>
<name>A0A8H6WFR0_MYCCL</name>
<protein>
    <recommendedName>
        <fullName evidence="5 7">Uracil-DNA glycosylase</fullName>
        <shortName evidence="5">UDG</shortName>
        <ecNumber evidence="5 7">3.2.2.27</ecNumber>
    </recommendedName>
</protein>
<evidence type="ECO:0000256" key="5">
    <source>
        <dbReference type="HAMAP-Rule" id="MF_03166"/>
    </source>
</evidence>
<dbReference type="SUPFAM" id="SSF52141">
    <property type="entry name" value="Uracil-DNA glycosylase-like"/>
    <property type="match status" value="1"/>
</dbReference>
<dbReference type="Pfam" id="PF03167">
    <property type="entry name" value="UDG"/>
    <property type="match status" value="1"/>
</dbReference>
<reference evidence="10" key="1">
    <citation type="submission" date="2020-05" db="EMBL/GenBank/DDBJ databases">
        <title>Mycena genomes resolve the evolution of fungal bioluminescence.</title>
        <authorList>
            <person name="Tsai I.J."/>
        </authorList>
    </citation>
    <scope>NUCLEOTIDE SEQUENCE</scope>
    <source>
        <strain evidence="10">110903Hualien_Pintung</strain>
    </source>
</reference>
<keyword evidence="5" id="KW-0539">Nucleus</keyword>
<feature type="compositionally biased region" description="Basic and acidic residues" evidence="8">
    <location>
        <begin position="22"/>
        <end position="35"/>
    </location>
</feature>
<feature type="domain" description="Uracil-DNA glycosylase-like" evidence="9">
    <location>
        <begin position="156"/>
        <end position="332"/>
    </location>
</feature>
<keyword evidence="2 5" id="KW-0227">DNA damage</keyword>
<dbReference type="InterPro" id="IPR018085">
    <property type="entry name" value="Ura-DNA_Glyclase_AS"/>
</dbReference>
<dbReference type="NCBIfam" id="NF003588">
    <property type="entry name" value="PRK05254.1-1"/>
    <property type="match status" value="1"/>
</dbReference>
<accession>A0A8H6WFR0</accession>
<evidence type="ECO:0000259" key="9">
    <source>
        <dbReference type="SMART" id="SM00986"/>
    </source>
</evidence>
<comment type="catalytic activity">
    <reaction evidence="5 7">
        <text>Hydrolyzes single-stranded DNA or mismatched double-stranded DNA and polynucleotides, releasing free uracil.</text>
        <dbReference type="EC" id="3.2.2.27"/>
    </reaction>
</comment>
<keyword evidence="11" id="KW-1185">Reference proteome</keyword>
<evidence type="ECO:0000256" key="2">
    <source>
        <dbReference type="ARBA" id="ARBA00022763"/>
    </source>
</evidence>
<keyword evidence="3 5" id="KW-0378">Hydrolase</keyword>
<evidence type="ECO:0000256" key="4">
    <source>
        <dbReference type="ARBA" id="ARBA00023204"/>
    </source>
</evidence>
<comment type="similarity">
    <text evidence="1 5 7">Belongs to the uracil-DNA glycosylase (UDG) superfamily. UNG family.</text>
</comment>
<keyword evidence="5" id="KW-0496">Mitochondrion</keyword>
<evidence type="ECO:0000313" key="10">
    <source>
        <dbReference type="EMBL" id="KAF7317039.1"/>
    </source>
</evidence>
<dbReference type="EC" id="3.2.2.27" evidence="5 7"/>
<dbReference type="SMART" id="SM00986">
    <property type="entry name" value="UDG"/>
    <property type="match status" value="1"/>
</dbReference>
<evidence type="ECO:0000313" key="11">
    <source>
        <dbReference type="Proteomes" id="UP000613580"/>
    </source>
</evidence>
<dbReference type="GO" id="GO:0004844">
    <property type="term" value="F:uracil DNA N-glycosylase activity"/>
    <property type="evidence" value="ECO:0007669"/>
    <property type="project" value="UniProtKB-UniRule"/>
</dbReference>